<keyword evidence="1" id="KW-0560">Oxidoreductase</keyword>
<dbReference type="InterPro" id="IPR012349">
    <property type="entry name" value="Split_barrel_FMN-bd"/>
</dbReference>
<evidence type="ECO:0000313" key="3">
    <source>
        <dbReference type="EMBL" id="KKL27226.1"/>
    </source>
</evidence>
<protein>
    <recommendedName>
        <fullName evidence="2">Pyridoxamine 5'-phosphate oxidase N-terminal domain-containing protein</fullName>
    </recommendedName>
</protein>
<dbReference type="InterPro" id="IPR052019">
    <property type="entry name" value="F420H2_bilvrd_red/Heme_oxyg"/>
</dbReference>
<name>A0A0F9EBL5_9ZZZZ</name>
<sequence>MAALISADIKAFLSQPHVAALATVRPDGRPHVLPVWFDFDGSEFTVSTFRGTQK</sequence>
<dbReference type="Gene3D" id="2.30.110.10">
    <property type="entry name" value="Electron Transport, Fmn-binding Protein, Chain A"/>
    <property type="match status" value="1"/>
</dbReference>
<proteinExistence type="predicted"/>
<dbReference type="AlphaFoldDB" id="A0A0F9EBL5"/>
<accession>A0A0F9EBL5</accession>
<dbReference type="SUPFAM" id="SSF50475">
    <property type="entry name" value="FMN-binding split barrel"/>
    <property type="match status" value="1"/>
</dbReference>
<gene>
    <name evidence="3" type="ORF">LCGC14_2387280</name>
</gene>
<dbReference type="GO" id="GO:0070967">
    <property type="term" value="F:coenzyme F420 binding"/>
    <property type="evidence" value="ECO:0007669"/>
    <property type="project" value="TreeGrafter"/>
</dbReference>
<evidence type="ECO:0000259" key="2">
    <source>
        <dbReference type="Pfam" id="PF01243"/>
    </source>
</evidence>
<organism evidence="3">
    <name type="scientific">marine sediment metagenome</name>
    <dbReference type="NCBI Taxonomy" id="412755"/>
    <lineage>
        <taxon>unclassified sequences</taxon>
        <taxon>metagenomes</taxon>
        <taxon>ecological metagenomes</taxon>
    </lineage>
</organism>
<dbReference type="GO" id="GO:0016627">
    <property type="term" value="F:oxidoreductase activity, acting on the CH-CH group of donors"/>
    <property type="evidence" value="ECO:0007669"/>
    <property type="project" value="TreeGrafter"/>
</dbReference>
<comment type="caution">
    <text evidence="3">The sequence shown here is derived from an EMBL/GenBank/DDBJ whole genome shotgun (WGS) entry which is preliminary data.</text>
</comment>
<dbReference type="PANTHER" id="PTHR35176:SF6">
    <property type="entry name" value="HEME OXYGENASE HI_0854-RELATED"/>
    <property type="match status" value="1"/>
</dbReference>
<evidence type="ECO:0000256" key="1">
    <source>
        <dbReference type="ARBA" id="ARBA00023002"/>
    </source>
</evidence>
<dbReference type="InterPro" id="IPR011576">
    <property type="entry name" value="Pyridox_Oxase_N"/>
</dbReference>
<feature type="domain" description="Pyridoxamine 5'-phosphate oxidase N-terminal" evidence="2">
    <location>
        <begin position="7"/>
        <end position="54"/>
    </location>
</feature>
<dbReference type="PANTHER" id="PTHR35176">
    <property type="entry name" value="HEME OXYGENASE HI_0854-RELATED"/>
    <property type="match status" value="1"/>
</dbReference>
<dbReference type="Pfam" id="PF01243">
    <property type="entry name" value="PNPOx_N"/>
    <property type="match status" value="1"/>
</dbReference>
<feature type="non-terminal residue" evidence="3">
    <location>
        <position position="54"/>
    </location>
</feature>
<dbReference type="GO" id="GO:0005829">
    <property type="term" value="C:cytosol"/>
    <property type="evidence" value="ECO:0007669"/>
    <property type="project" value="TreeGrafter"/>
</dbReference>
<dbReference type="EMBL" id="LAZR01035543">
    <property type="protein sequence ID" value="KKL27226.1"/>
    <property type="molecule type" value="Genomic_DNA"/>
</dbReference>
<reference evidence="3" key="1">
    <citation type="journal article" date="2015" name="Nature">
        <title>Complex archaea that bridge the gap between prokaryotes and eukaryotes.</title>
        <authorList>
            <person name="Spang A."/>
            <person name="Saw J.H."/>
            <person name="Jorgensen S.L."/>
            <person name="Zaremba-Niedzwiedzka K."/>
            <person name="Martijn J."/>
            <person name="Lind A.E."/>
            <person name="van Eijk R."/>
            <person name="Schleper C."/>
            <person name="Guy L."/>
            <person name="Ettema T.J."/>
        </authorList>
    </citation>
    <scope>NUCLEOTIDE SEQUENCE</scope>
</reference>